<proteinExistence type="predicted"/>
<keyword evidence="3" id="KW-1185">Reference proteome</keyword>
<dbReference type="EMBL" id="CM029054">
    <property type="protein sequence ID" value="KAG2542160.1"/>
    <property type="molecule type" value="Genomic_DNA"/>
</dbReference>
<gene>
    <name evidence="2" type="ORF">PVAP13_9NG570442</name>
</gene>
<name>A0A8T0MYE5_PANVG</name>
<accession>A0A8T0MYE5</accession>
<dbReference type="Proteomes" id="UP000823388">
    <property type="component" value="Chromosome 9N"/>
</dbReference>
<sequence>MEAGQRRAVQPRCPGARTRAGEGIQCLDELERRALPATHSSPSSSPPALIPPPFSIPLFLVQAAARRRAPPRPPAHLPLQRPRAALACTIARAAPHSPPPEPLPPIPFPLATPLPPLSSSEPASPGWLRQEFRGPPPLKSCCPQPVGPRRHPCAPLLPLPSPCHRPPPLAVTRHRVPLTLAALHPD</sequence>
<evidence type="ECO:0000256" key="1">
    <source>
        <dbReference type="SAM" id="MobiDB-lite"/>
    </source>
</evidence>
<feature type="region of interest" description="Disordered" evidence="1">
    <location>
        <begin position="1"/>
        <end position="20"/>
    </location>
</feature>
<protein>
    <submittedName>
        <fullName evidence="2">Uncharacterized protein</fullName>
    </submittedName>
</protein>
<evidence type="ECO:0000313" key="3">
    <source>
        <dbReference type="Proteomes" id="UP000823388"/>
    </source>
</evidence>
<evidence type="ECO:0000313" key="2">
    <source>
        <dbReference type="EMBL" id="KAG2542160.1"/>
    </source>
</evidence>
<reference evidence="2" key="1">
    <citation type="submission" date="2020-05" db="EMBL/GenBank/DDBJ databases">
        <title>WGS assembly of Panicum virgatum.</title>
        <authorList>
            <person name="Lovell J.T."/>
            <person name="Jenkins J."/>
            <person name="Shu S."/>
            <person name="Juenger T.E."/>
            <person name="Schmutz J."/>
        </authorList>
    </citation>
    <scope>NUCLEOTIDE SEQUENCE</scope>
    <source>
        <strain evidence="2">AP13</strain>
    </source>
</reference>
<organism evidence="2 3">
    <name type="scientific">Panicum virgatum</name>
    <name type="common">Blackwell switchgrass</name>
    <dbReference type="NCBI Taxonomy" id="38727"/>
    <lineage>
        <taxon>Eukaryota</taxon>
        <taxon>Viridiplantae</taxon>
        <taxon>Streptophyta</taxon>
        <taxon>Embryophyta</taxon>
        <taxon>Tracheophyta</taxon>
        <taxon>Spermatophyta</taxon>
        <taxon>Magnoliopsida</taxon>
        <taxon>Liliopsida</taxon>
        <taxon>Poales</taxon>
        <taxon>Poaceae</taxon>
        <taxon>PACMAD clade</taxon>
        <taxon>Panicoideae</taxon>
        <taxon>Panicodae</taxon>
        <taxon>Paniceae</taxon>
        <taxon>Panicinae</taxon>
        <taxon>Panicum</taxon>
        <taxon>Panicum sect. Hiantes</taxon>
    </lineage>
</organism>
<dbReference type="AlphaFoldDB" id="A0A8T0MYE5"/>
<comment type="caution">
    <text evidence="2">The sequence shown here is derived from an EMBL/GenBank/DDBJ whole genome shotgun (WGS) entry which is preliminary data.</text>
</comment>